<keyword evidence="1" id="KW-0240">DNA-directed RNA polymerase</keyword>
<dbReference type="STRING" id="3694.A0A2K1WNK2"/>
<sequence>MIKLNTNSLVHIFRVKVKKKSRILDYSDLNRMICTGFIYPTILHENSDLLAKRRKNRFIIPFQSIQEKELMSHSDILIEIPINGIFRRNSIFAYFDDPQYRRKSSGITKYVAIGVHSIVKKEDLVEYRGVKEFQPKYQMKVDRFFFIPEEVYILPESSSLMVRNNSIIGVDTQITLNTKSRVGGLIRIERKKMELKIFSGDIHFPRATNKISRYSGILIPPGTVKTNSKESKKVKNWIYVQRITPTKKKSFVLVRPVLIYERGDGINLERLFPPDLLQEKENLKLRIVNYILYGNGKSRISYISRKRNDPSGLGLISDNGPDRTNINPFYSIYSKTRIQQSLKQNQGTISISTLLNRNMECQSLIILSSSNCFRMDPSNGVKSYNVIKESTKRDPIIPIRNLLGPLGTALQIANFYSFYHLLTHNQISVIKYLKLDNLKLKQTSKLMDENGRIVNHDPYSNNVLNPFKLNW</sequence>
<evidence type="ECO:0000313" key="6">
    <source>
        <dbReference type="Proteomes" id="UP000006729"/>
    </source>
</evidence>
<dbReference type="AlphaFoldDB" id="A0A2K1WNK2"/>
<name>A0A2K1WNK2_POPTR</name>
<evidence type="ECO:0000256" key="4">
    <source>
        <dbReference type="ARBA" id="ARBA00023163"/>
    </source>
</evidence>
<dbReference type="InterPro" id="IPR050254">
    <property type="entry name" value="RNA_pol_beta''_euk"/>
</dbReference>
<evidence type="ECO:0000256" key="3">
    <source>
        <dbReference type="ARBA" id="ARBA00022695"/>
    </source>
</evidence>
<accession>A0A2K1WNK2</accession>
<dbReference type="GO" id="GO:0000428">
    <property type="term" value="C:DNA-directed RNA polymerase complex"/>
    <property type="evidence" value="ECO:0007669"/>
    <property type="project" value="UniProtKB-KW"/>
</dbReference>
<protein>
    <recommendedName>
        <fullName evidence="7">DNA-directed RNA polymerase</fullName>
    </recommendedName>
</protein>
<dbReference type="EMBL" id="CM009308">
    <property type="protein sequence ID" value="PNS90104.1"/>
    <property type="molecule type" value="Genomic_DNA"/>
</dbReference>
<organism evidence="5 6">
    <name type="scientific">Populus trichocarpa</name>
    <name type="common">Western balsam poplar</name>
    <name type="synonym">Populus balsamifera subsp. trichocarpa</name>
    <dbReference type="NCBI Taxonomy" id="3694"/>
    <lineage>
        <taxon>Eukaryota</taxon>
        <taxon>Viridiplantae</taxon>
        <taxon>Streptophyta</taxon>
        <taxon>Embryophyta</taxon>
        <taxon>Tracheophyta</taxon>
        <taxon>Spermatophyta</taxon>
        <taxon>Magnoliopsida</taxon>
        <taxon>eudicotyledons</taxon>
        <taxon>Gunneridae</taxon>
        <taxon>Pentapetalae</taxon>
        <taxon>rosids</taxon>
        <taxon>fabids</taxon>
        <taxon>Malpighiales</taxon>
        <taxon>Salicaceae</taxon>
        <taxon>Saliceae</taxon>
        <taxon>Populus</taxon>
    </lineage>
</organism>
<dbReference type="GO" id="GO:0016779">
    <property type="term" value="F:nucleotidyltransferase activity"/>
    <property type="evidence" value="ECO:0007669"/>
    <property type="project" value="UniProtKB-KW"/>
</dbReference>
<reference evidence="5 6" key="1">
    <citation type="journal article" date="2006" name="Science">
        <title>The genome of black cottonwood, Populus trichocarpa (Torr. &amp; Gray).</title>
        <authorList>
            <person name="Tuskan G.A."/>
            <person name="Difazio S."/>
            <person name="Jansson S."/>
            <person name="Bohlmann J."/>
            <person name="Grigoriev I."/>
            <person name="Hellsten U."/>
            <person name="Putnam N."/>
            <person name="Ralph S."/>
            <person name="Rombauts S."/>
            <person name="Salamov A."/>
            <person name="Schein J."/>
            <person name="Sterck L."/>
            <person name="Aerts A."/>
            <person name="Bhalerao R.R."/>
            <person name="Bhalerao R.P."/>
            <person name="Blaudez D."/>
            <person name="Boerjan W."/>
            <person name="Brun A."/>
            <person name="Brunner A."/>
            <person name="Busov V."/>
            <person name="Campbell M."/>
            <person name="Carlson J."/>
            <person name="Chalot M."/>
            <person name="Chapman J."/>
            <person name="Chen G.L."/>
            <person name="Cooper D."/>
            <person name="Coutinho P.M."/>
            <person name="Couturier J."/>
            <person name="Covert S."/>
            <person name="Cronk Q."/>
            <person name="Cunningham R."/>
            <person name="Davis J."/>
            <person name="Degroeve S."/>
            <person name="Dejardin A."/>
            <person name="Depamphilis C."/>
            <person name="Detter J."/>
            <person name="Dirks B."/>
            <person name="Dubchak I."/>
            <person name="Duplessis S."/>
            <person name="Ehlting J."/>
            <person name="Ellis B."/>
            <person name="Gendler K."/>
            <person name="Goodstein D."/>
            <person name="Gribskov M."/>
            <person name="Grimwood J."/>
            <person name="Groover A."/>
            <person name="Gunter L."/>
            <person name="Hamberger B."/>
            <person name="Heinze B."/>
            <person name="Helariutta Y."/>
            <person name="Henrissat B."/>
            <person name="Holligan D."/>
            <person name="Holt R."/>
            <person name="Huang W."/>
            <person name="Islam-Faridi N."/>
            <person name="Jones S."/>
            <person name="Jones-Rhoades M."/>
            <person name="Jorgensen R."/>
            <person name="Joshi C."/>
            <person name="Kangasjarvi J."/>
            <person name="Karlsson J."/>
            <person name="Kelleher C."/>
            <person name="Kirkpatrick R."/>
            <person name="Kirst M."/>
            <person name="Kohler A."/>
            <person name="Kalluri U."/>
            <person name="Larimer F."/>
            <person name="Leebens-Mack J."/>
            <person name="Leple J.C."/>
            <person name="Locascio P."/>
            <person name="Lou Y."/>
            <person name="Lucas S."/>
            <person name="Martin F."/>
            <person name="Montanini B."/>
            <person name="Napoli C."/>
            <person name="Nelson D.R."/>
            <person name="Nelson C."/>
            <person name="Nieminen K."/>
            <person name="Nilsson O."/>
            <person name="Pereda V."/>
            <person name="Peter G."/>
            <person name="Philippe R."/>
            <person name="Pilate G."/>
            <person name="Poliakov A."/>
            <person name="Razumovskaya J."/>
            <person name="Richardson P."/>
            <person name="Rinaldi C."/>
            <person name="Ritland K."/>
            <person name="Rouze P."/>
            <person name="Ryaboy D."/>
            <person name="Schmutz J."/>
            <person name="Schrader J."/>
            <person name="Segerman B."/>
            <person name="Shin H."/>
            <person name="Siddiqui A."/>
            <person name="Sterky F."/>
            <person name="Terry A."/>
            <person name="Tsai C.J."/>
            <person name="Uberbacher E."/>
            <person name="Unneberg P."/>
            <person name="Vahala J."/>
            <person name="Wall K."/>
            <person name="Wessler S."/>
            <person name="Yang G."/>
            <person name="Yin T."/>
            <person name="Douglas C."/>
            <person name="Marra M."/>
            <person name="Sandberg G."/>
            <person name="Van de Peer Y."/>
            <person name="Rokhsar D."/>
        </authorList>
    </citation>
    <scope>NUCLEOTIDE SEQUENCE [LARGE SCALE GENOMIC DNA]</scope>
    <source>
        <strain evidence="6">cv. Nisqually</strain>
    </source>
</reference>
<gene>
    <name evidence="5" type="ORF">POPTR_019G027800</name>
</gene>
<proteinExistence type="predicted"/>
<dbReference type="PANTHER" id="PTHR34995:SF1">
    <property type="entry name" value="DNA-DIRECTED RNA POLYMERASE SUBUNIT BETA"/>
    <property type="match status" value="1"/>
</dbReference>
<evidence type="ECO:0008006" key="7">
    <source>
        <dbReference type="Google" id="ProtNLM"/>
    </source>
</evidence>
<evidence type="ECO:0000256" key="2">
    <source>
        <dbReference type="ARBA" id="ARBA00022679"/>
    </source>
</evidence>
<evidence type="ECO:0000256" key="1">
    <source>
        <dbReference type="ARBA" id="ARBA00022478"/>
    </source>
</evidence>
<dbReference type="ExpressionAtlas" id="A0A2K1WNK2">
    <property type="expression patterns" value="differential"/>
</dbReference>
<keyword evidence="3" id="KW-0548">Nucleotidyltransferase</keyword>
<evidence type="ECO:0000313" key="5">
    <source>
        <dbReference type="EMBL" id="PNS90104.1"/>
    </source>
</evidence>
<dbReference type="PANTHER" id="PTHR34995">
    <property type="entry name" value="DNA-DIRECTED RNA POLYMERASE SUBUNIT BETA"/>
    <property type="match status" value="1"/>
</dbReference>
<dbReference type="InParanoid" id="A0A2K1WNK2"/>
<keyword evidence="4" id="KW-0804">Transcription</keyword>
<keyword evidence="2" id="KW-0808">Transferase</keyword>
<keyword evidence="6" id="KW-1185">Reference proteome</keyword>
<dbReference type="Proteomes" id="UP000006729">
    <property type="component" value="Chromosome 19"/>
</dbReference>